<keyword evidence="3" id="KW-1185">Reference proteome</keyword>
<dbReference type="Proteomes" id="UP000887159">
    <property type="component" value="Unassembled WGS sequence"/>
</dbReference>
<reference evidence="2" key="1">
    <citation type="submission" date="2020-08" db="EMBL/GenBank/DDBJ databases">
        <title>Multicomponent nature underlies the extraordinary mechanical properties of spider dragline silk.</title>
        <authorList>
            <person name="Kono N."/>
            <person name="Nakamura H."/>
            <person name="Mori M."/>
            <person name="Yoshida Y."/>
            <person name="Ohtoshi R."/>
            <person name="Malay A.D."/>
            <person name="Moran D.A.P."/>
            <person name="Tomita M."/>
            <person name="Numata K."/>
            <person name="Arakawa K."/>
        </authorList>
    </citation>
    <scope>NUCLEOTIDE SEQUENCE</scope>
</reference>
<gene>
    <name evidence="2" type="ORF">TNCV_1897911</name>
</gene>
<dbReference type="EMBL" id="BMAU01021410">
    <property type="protein sequence ID" value="GFY33339.1"/>
    <property type="molecule type" value="Genomic_DNA"/>
</dbReference>
<evidence type="ECO:0000313" key="3">
    <source>
        <dbReference type="Proteomes" id="UP000887159"/>
    </source>
</evidence>
<dbReference type="AlphaFoldDB" id="A0A8X6WEF8"/>
<evidence type="ECO:0000256" key="1">
    <source>
        <dbReference type="SAM" id="MobiDB-lite"/>
    </source>
</evidence>
<proteinExistence type="predicted"/>
<feature type="region of interest" description="Disordered" evidence="1">
    <location>
        <begin position="85"/>
        <end position="105"/>
    </location>
</feature>
<name>A0A8X6WEF8_TRICX</name>
<evidence type="ECO:0000313" key="2">
    <source>
        <dbReference type="EMBL" id="GFY33339.1"/>
    </source>
</evidence>
<accession>A0A8X6WEF8</accession>
<comment type="caution">
    <text evidence="2">The sequence shown here is derived from an EMBL/GenBank/DDBJ whole genome shotgun (WGS) entry which is preliminary data.</text>
</comment>
<protein>
    <submittedName>
        <fullName evidence="2">Uncharacterized protein</fullName>
    </submittedName>
</protein>
<organism evidence="2 3">
    <name type="scientific">Trichonephila clavipes</name>
    <name type="common">Golden silk orbweaver</name>
    <name type="synonym">Nephila clavipes</name>
    <dbReference type="NCBI Taxonomy" id="2585209"/>
    <lineage>
        <taxon>Eukaryota</taxon>
        <taxon>Metazoa</taxon>
        <taxon>Ecdysozoa</taxon>
        <taxon>Arthropoda</taxon>
        <taxon>Chelicerata</taxon>
        <taxon>Arachnida</taxon>
        <taxon>Araneae</taxon>
        <taxon>Araneomorphae</taxon>
        <taxon>Entelegynae</taxon>
        <taxon>Araneoidea</taxon>
        <taxon>Nephilidae</taxon>
        <taxon>Trichonephila</taxon>
    </lineage>
</organism>
<sequence>MSNRCTSRANVVSISKSPDQSFLTDFGSPPIPIIALWTTKGDFRDISLFAKDKTKKREHLATLSMCRLGNTRPLPGHISIGSINTRKNLHPGVSPPTTESNKGGSVPVIWQNQARRLPEVHPDYNATASGRGSNGKIAKDQRTVKIVTCPDLSLCKSYSTVALASPFSGSSTNNKSWVDDGLDHSNALQPSRLMVWHEATWNDLPRIFHPSPVRLDA</sequence>